<feature type="binding site" evidence="13">
    <location>
        <position position="168"/>
    </location>
    <ligand>
        <name>Mg(2+)</name>
        <dbReference type="ChEBI" id="CHEBI:18420"/>
    </ligand>
</feature>
<feature type="binding site" evidence="13">
    <location>
        <position position="163"/>
    </location>
    <ligand>
        <name>ATP</name>
        <dbReference type="ChEBI" id="CHEBI:30616"/>
    </ligand>
</feature>
<dbReference type="NCBIfam" id="NF001979">
    <property type="entry name" value="PRK00768.1"/>
    <property type="match status" value="1"/>
</dbReference>
<evidence type="ECO:0000256" key="2">
    <source>
        <dbReference type="ARBA" id="ARBA00011738"/>
    </source>
</evidence>
<comment type="similarity">
    <text evidence="1 13 14">Belongs to the NAD synthetase family.</text>
</comment>
<evidence type="ECO:0000256" key="12">
    <source>
        <dbReference type="ARBA" id="ARBA00070926"/>
    </source>
</evidence>
<evidence type="ECO:0000256" key="6">
    <source>
        <dbReference type="ARBA" id="ARBA00022840"/>
    </source>
</evidence>
<dbReference type="NCBIfam" id="TIGR00552">
    <property type="entry name" value="nadE"/>
    <property type="match status" value="1"/>
</dbReference>
<evidence type="ECO:0000256" key="7">
    <source>
        <dbReference type="ARBA" id="ARBA00022842"/>
    </source>
</evidence>
<evidence type="ECO:0000256" key="15">
    <source>
        <dbReference type="RuleBase" id="RU003812"/>
    </source>
</evidence>
<protein>
    <recommendedName>
        <fullName evidence="12 13">NH(3)-dependent NAD(+) synthetase</fullName>
        <ecNumber evidence="11 13">6.3.1.5</ecNumber>
    </recommendedName>
</protein>
<dbReference type="UniPathway" id="UPA00253">
    <property type="reaction ID" value="UER00333"/>
</dbReference>
<dbReference type="CDD" id="cd00553">
    <property type="entry name" value="NAD_synthase"/>
    <property type="match status" value="1"/>
</dbReference>
<comment type="subunit">
    <text evidence="2 13">Homodimer.</text>
</comment>
<dbReference type="SMR" id="A0A6P1E8E8"/>
<dbReference type="Pfam" id="PF02540">
    <property type="entry name" value="NAD_synthase"/>
    <property type="match status" value="1"/>
</dbReference>
<feature type="binding site" evidence="13">
    <location>
        <begin position="49"/>
        <end position="56"/>
    </location>
    <ligand>
        <name>ATP</name>
        <dbReference type="ChEBI" id="CHEBI:30616"/>
    </ligand>
</feature>
<evidence type="ECO:0000256" key="5">
    <source>
        <dbReference type="ARBA" id="ARBA00022741"/>
    </source>
</evidence>
<feature type="binding site" description="in other chain" evidence="13">
    <location>
        <position position="176"/>
    </location>
    <ligand>
        <name>deamido-NAD(+)</name>
        <dbReference type="ChEBI" id="CHEBI:58437"/>
        <note>ligand shared between two neighboring subunits</note>
    </ligand>
</feature>
<feature type="binding site" description="in other chain" evidence="13">
    <location>
        <position position="143"/>
    </location>
    <ligand>
        <name>deamido-NAD(+)</name>
        <dbReference type="ChEBI" id="CHEBI:58437"/>
        <note>ligand shared between two neighboring subunits</note>
    </ligand>
</feature>
<dbReference type="GO" id="GO:0005524">
    <property type="term" value="F:ATP binding"/>
    <property type="evidence" value="ECO:0007669"/>
    <property type="project" value="UniProtKB-UniRule"/>
</dbReference>
<dbReference type="Proteomes" id="UP000465035">
    <property type="component" value="Chromosome"/>
</dbReference>
<feature type="binding site" evidence="13">
    <location>
        <position position="55"/>
    </location>
    <ligand>
        <name>Mg(2+)</name>
        <dbReference type="ChEBI" id="CHEBI:18420"/>
    </ligand>
</feature>
<dbReference type="InterPro" id="IPR022926">
    <property type="entry name" value="NH(3)-dep_NAD(+)_synth"/>
</dbReference>
<feature type="binding site" evidence="13">
    <location>
        <position position="192"/>
    </location>
    <ligand>
        <name>ATP</name>
        <dbReference type="ChEBI" id="CHEBI:30616"/>
    </ligand>
</feature>
<keyword evidence="3 13" id="KW-0436">Ligase</keyword>
<proteinExistence type="inferred from homology"/>
<dbReference type="GO" id="GO:0005737">
    <property type="term" value="C:cytoplasm"/>
    <property type="evidence" value="ECO:0007669"/>
    <property type="project" value="InterPro"/>
</dbReference>
<feature type="binding site" evidence="13">
    <location>
        <position position="214"/>
    </location>
    <ligand>
        <name>ATP</name>
        <dbReference type="ChEBI" id="CHEBI:30616"/>
    </ligand>
</feature>
<dbReference type="Gene3D" id="3.40.50.620">
    <property type="entry name" value="HUPs"/>
    <property type="match status" value="1"/>
</dbReference>
<evidence type="ECO:0000256" key="8">
    <source>
        <dbReference type="ARBA" id="ARBA00023027"/>
    </source>
</evidence>
<keyword evidence="5 13" id="KW-0547">Nucleotide-binding</keyword>
<evidence type="ECO:0000256" key="10">
    <source>
        <dbReference type="ARBA" id="ARBA00055966"/>
    </source>
</evidence>
<organism evidence="17 18">
    <name type="scientific">Lentilactobacillus hilgardii</name>
    <name type="common">Lactobacillus hilgardii</name>
    <dbReference type="NCBI Taxonomy" id="1588"/>
    <lineage>
        <taxon>Bacteria</taxon>
        <taxon>Bacillati</taxon>
        <taxon>Bacillota</taxon>
        <taxon>Bacilli</taxon>
        <taxon>Lactobacillales</taxon>
        <taxon>Lactobacillaceae</taxon>
        <taxon>Lentilactobacillus</taxon>
    </lineage>
</organism>
<dbReference type="SUPFAM" id="SSF52402">
    <property type="entry name" value="Adenine nucleotide alpha hydrolases-like"/>
    <property type="match status" value="1"/>
</dbReference>
<accession>A0A6P1E8E8</accession>
<dbReference type="InterPro" id="IPR003694">
    <property type="entry name" value="NAD_synthase"/>
</dbReference>
<dbReference type="GO" id="GO:0003952">
    <property type="term" value="F:NAD+ synthase (glutamine-hydrolyzing) activity"/>
    <property type="evidence" value="ECO:0007669"/>
    <property type="project" value="InterPro"/>
</dbReference>
<dbReference type="InterPro" id="IPR022310">
    <property type="entry name" value="NAD/GMP_synthase"/>
</dbReference>
<comment type="pathway">
    <text evidence="13">Cofactor biosynthesis; NAD(+) biosynthesis; NAD(+) from deamido-NAD(+) (ammonia route): step 1/1.</text>
</comment>
<feature type="binding site" evidence="13">
    <location>
        <position position="183"/>
    </location>
    <ligand>
        <name>deamido-NAD(+)</name>
        <dbReference type="ChEBI" id="CHEBI:58437"/>
        <note>ligand shared between two neighboring subunits</note>
    </ligand>
</feature>
<evidence type="ECO:0000256" key="3">
    <source>
        <dbReference type="ARBA" id="ARBA00022598"/>
    </source>
</evidence>
<comment type="function">
    <text evidence="10 13">Catalyzes the ATP-dependent amidation of deamido-NAD to form NAD. Uses ammonia as a nitrogen source.</text>
</comment>
<feature type="binding site" description="in other chain" evidence="13">
    <location>
        <begin position="263"/>
        <end position="264"/>
    </location>
    <ligand>
        <name>deamido-NAD(+)</name>
        <dbReference type="ChEBI" id="CHEBI:58437"/>
        <note>ligand shared between two neighboring subunits</note>
    </ligand>
</feature>
<evidence type="ECO:0000256" key="4">
    <source>
        <dbReference type="ARBA" id="ARBA00022723"/>
    </source>
</evidence>
<dbReference type="GO" id="GO:0009435">
    <property type="term" value="P:NAD+ biosynthetic process"/>
    <property type="evidence" value="ECO:0007669"/>
    <property type="project" value="UniProtKB-UniRule"/>
</dbReference>
<name>A0A6P1E8E8_LENHI</name>
<evidence type="ECO:0000259" key="16">
    <source>
        <dbReference type="Pfam" id="PF02540"/>
    </source>
</evidence>
<keyword evidence="7 13" id="KW-0460">Magnesium</keyword>
<evidence type="ECO:0000256" key="14">
    <source>
        <dbReference type="RuleBase" id="RU003811"/>
    </source>
</evidence>
<reference evidence="17 18" key="1">
    <citation type="submission" date="2019-12" db="EMBL/GenBank/DDBJ databases">
        <title>Lactobacillus hilgardii FLUB.</title>
        <authorList>
            <person name="Gustaw K."/>
        </authorList>
    </citation>
    <scope>NUCLEOTIDE SEQUENCE [LARGE SCALE GENOMIC DNA]</scope>
    <source>
        <strain evidence="17 18">FLUB</strain>
    </source>
</reference>
<dbReference type="HAMAP" id="MF_00193">
    <property type="entry name" value="NadE_ammonia_dep"/>
    <property type="match status" value="1"/>
</dbReference>
<dbReference type="FunFam" id="3.40.50.620:FF:000015">
    <property type="entry name" value="NH(3)-dependent NAD(+) synthetase"/>
    <property type="match status" value="1"/>
</dbReference>
<sequence length="277" mass="31115">MAMREKQQEIIDALRVQPTIDPKVEIRRSVDFLKSYLKKYDFFKSLILGISGGQDSTLAGKLSQMAVSELRDETGDNRYQFIAVRLPYGVQADESDALAAIKYIQADQTFRVDIQSAVDAAVESVEANDVNVSDFNKGNIKARQRMIAQYAIAGSTNGVVVGTDHAAEAVTGFYTKFGDGAADITPLWRLDKRQGKQLLEVLDAPKHLYQKTPTADLEDNRPALPDEVALGVTYQDIDDYLEGREVSQKSAETIESWYRKTEHKRHTPINVYDTFWK</sequence>
<keyword evidence="4 13" id="KW-0479">Metal-binding</keyword>
<evidence type="ECO:0000256" key="13">
    <source>
        <dbReference type="HAMAP-Rule" id="MF_00193"/>
    </source>
</evidence>
<dbReference type="AlphaFoldDB" id="A0A6P1E8E8"/>
<evidence type="ECO:0000256" key="11">
    <source>
        <dbReference type="ARBA" id="ARBA00066987"/>
    </source>
</evidence>
<comment type="catalytic activity">
    <reaction evidence="9 13 15">
        <text>deamido-NAD(+) + NH4(+) + ATP = AMP + diphosphate + NAD(+) + H(+)</text>
        <dbReference type="Rhea" id="RHEA:21188"/>
        <dbReference type="ChEBI" id="CHEBI:15378"/>
        <dbReference type="ChEBI" id="CHEBI:28938"/>
        <dbReference type="ChEBI" id="CHEBI:30616"/>
        <dbReference type="ChEBI" id="CHEBI:33019"/>
        <dbReference type="ChEBI" id="CHEBI:57540"/>
        <dbReference type="ChEBI" id="CHEBI:58437"/>
        <dbReference type="ChEBI" id="CHEBI:456215"/>
        <dbReference type="EC" id="6.3.1.5"/>
    </reaction>
</comment>
<dbReference type="PANTHER" id="PTHR23090:SF7">
    <property type="entry name" value="NH(3)-DEPENDENT NAD(+) SYNTHETASE"/>
    <property type="match status" value="1"/>
</dbReference>
<dbReference type="GO" id="GO:0046872">
    <property type="term" value="F:metal ion binding"/>
    <property type="evidence" value="ECO:0007669"/>
    <property type="project" value="UniProtKB-KW"/>
</dbReference>
<gene>
    <name evidence="13 17" type="primary">nadE</name>
    <name evidence="17" type="ORF">GQR93_09600</name>
</gene>
<dbReference type="GO" id="GO:0008795">
    <property type="term" value="F:NAD+ synthase activity"/>
    <property type="evidence" value="ECO:0007669"/>
    <property type="project" value="UniProtKB-UniRule"/>
</dbReference>
<evidence type="ECO:0000256" key="1">
    <source>
        <dbReference type="ARBA" id="ARBA00005859"/>
    </source>
</evidence>
<dbReference type="PANTHER" id="PTHR23090">
    <property type="entry name" value="NH 3 /GLUTAMINE-DEPENDENT NAD + SYNTHETASE"/>
    <property type="match status" value="1"/>
</dbReference>
<evidence type="ECO:0000256" key="9">
    <source>
        <dbReference type="ARBA" id="ARBA00051206"/>
    </source>
</evidence>
<keyword evidence="6 13" id="KW-0067">ATP-binding</keyword>
<dbReference type="EMBL" id="CP047121">
    <property type="protein sequence ID" value="QHB52430.1"/>
    <property type="molecule type" value="Genomic_DNA"/>
</dbReference>
<keyword evidence="8 13" id="KW-0520">NAD</keyword>
<dbReference type="EC" id="6.3.1.5" evidence="11 13"/>
<evidence type="ECO:0000313" key="18">
    <source>
        <dbReference type="Proteomes" id="UP000465035"/>
    </source>
</evidence>
<dbReference type="InterPro" id="IPR014729">
    <property type="entry name" value="Rossmann-like_a/b/a_fold"/>
</dbReference>
<dbReference type="GO" id="GO:0004359">
    <property type="term" value="F:glutaminase activity"/>
    <property type="evidence" value="ECO:0007669"/>
    <property type="project" value="InterPro"/>
</dbReference>
<evidence type="ECO:0000313" key="17">
    <source>
        <dbReference type="EMBL" id="QHB52430.1"/>
    </source>
</evidence>
<feature type="domain" description="NAD/GMP synthase" evidence="16">
    <location>
        <begin position="26"/>
        <end position="268"/>
    </location>
</feature>